<dbReference type="InterPro" id="IPR046335">
    <property type="entry name" value="LacI/GalR-like_sensor"/>
</dbReference>
<organism evidence="5">
    <name type="scientific">bioreactor metagenome</name>
    <dbReference type="NCBI Taxonomy" id="1076179"/>
    <lineage>
        <taxon>unclassified sequences</taxon>
        <taxon>metagenomes</taxon>
        <taxon>ecological metagenomes</taxon>
    </lineage>
</organism>
<keyword evidence="2" id="KW-0238">DNA-binding</keyword>
<dbReference type="PANTHER" id="PTHR30146:SF150">
    <property type="entry name" value="ARABINOSE METABOLISM TRANSCRIPTIONAL REPRESSOR"/>
    <property type="match status" value="1"/>
</dbReference>
<evidence type="ECO:0000313" key="5">
    <source>
        <dbReference type="EMBL" id="MPM93930.1"/>
    </source>
</evidence>
<evidence type="ECO:0000256" key="2">
    <source>
        <dbReference type="ARBA" id="ARBA00023125"/>
    </source>
</evidence>
<comment type="caution">
    <text evidence="5">The sequence shown here is derived from an EMBL/GenBank/DDBJ whole genome shotgun (WGS) entry which is preliminary data.</text>
</comment>
<dbReference type="Gene3D" id="3.40.50.2300">
    <property type="match status" value="2"/>
</dbReference>
<dbReference type="GO" id="GO:0000976">
    <property type="term" value="F:transcription cis-regulatory region binding"/>
    <property type="evidence" value="ECO:0007669"/>
    <property type="project" value="TreeGrafter"/>
</dbReference>
<gene>
    <name evidence="5" type="primary">ccpA_46</name>
    <name evidence="5" type="ORF">SDC9_141072</name>
</gene>
<keyword evidence="3" id="KW-0804">Transcription</keyword>
<sequence length="133" mass="15285">MISGASTAFKAQGKEFNGFLEIPAEYRSSYEFLRQYLKDHRHQLVLTNRDSQAMACINAAKELGIKIPEEMEVICLIDTKYNSMIRPQLSSFFIPSYDLGAVAMRIITKMLHNDNEEKPIELSYVFTPRQTTK</sequence>
<dbReference type="InterPro" id="IPR028082">
    <property type="entry name" value="Peripla_BP_I"/>
</dbReference>
<dbReference type="PANTHER" id="PTHR30146">
    <property type="entry name" value="LACI-RELATED TRANSCRIPTIONAL REPRESSOR"/>
    <property type="match status" value="1"/>
</dbReference>
<dbReference type="GO" id="GO:0003700">
    <property type="term" value="F:DNA-binding transcription factor activity"/>
    <property type="evidence" value="ECO:0007669"/>
    <property type="project" value="TreeGrafter"/>
</dbReference>
<evidence type="ECO:0000256" key="1">
    <source>
        <dbReference type="ARBA" id="ARBA00023015"/>
    </source>
</evidence>
<dbReference type="EMBL" id="VSSQ01040631">
    <property type="protein sequence ID" value="MPM93930.1"/>
    <property type="molecule type" value="Genomic_DNA"/>
</dbReference>
<proteinExistence type="predicted"/>
<dbReference type="Pfam" id="PF13377">
    <property type="entry name" value="Peripla_BP_3"/>
    <property type="match status" value="1"/>
</dbReference>
<accession>A0A645DWN2</accession>
<feature type="domain" description="Transcriptional regulator LacI/GalR-like sensor" evidence="4">
    <location>
        <begin position="5"/>
        <end position="132"/>
    </location>
</feature>
<evidence type="ECO:0000256" key="3">
    <source>
        <dbReference type="ARBA" id="ARBA00023163"/>
    </source>
</evidence>
<dbReference type="AlphaFoldDB" id="A0A645DWN2"/>
<evidence type="ECO:0000259" key="4">
    <source>
        <dbReference type="Pfam" id="PF13377"/>
    </source>
</evidence>
<keyword evidence="1" id="KW-0805">Transcription regulation</keyword>
<name>A0A645DWN2_9ZZZZ</name>
<dbReference type="SUPFAM" id="SSF53822">
    <property type="entry name" value="Periplasmic binding protein-like I"/>
    <property type="match status" value="1"/>
</dbReference>
<reference evidence="5" key="1">
    <citation type="submission" date="2019-08" db="EMBL/GenBank/DDBJ databases">
        <authorList>
            <person name="Kucharzyk K."/>
            <person name="Murdoch R.W."/>
            <person name="Higgins S."/>
            <person name="Loffler F."/>
        </authorList>
    </citation>
    <scope>NUCLEOTIDE SEQUENCE</scope>
</reference>
<protein>
    <submittedName>
        <fullName evidence="5">Catabolite control protein A</fullName>
    </submittedName>
</protein>